<dbReference type="Proteomes" id="UP001159363">
    <property type="component" value="Chromosome 15"/>
</dbReference>
<name>A0ABQ9G333_9NEOP</name>
<keyword evidence="3" id="KW-1185">Reference proteome</keyword>
<reference evidence="2 3" key="1">
    <citation type="submission" date="2023-02" db="EMBL/GenBank/DDBJ databases">
        <title>LHISI_Scaffold_Assembly.</title>
        <authorList>
            <person name="Stuart O.P."/>
            <person name="Cleave R."/>
            <person name="Magrath M.J.L."/>
            <person name="Mikheyev A.S."/>
        </authorList>
    </citation>
    <scope>NUCLEOTIDE SEQUENCE [LARGE SCALE GENOMIC DNA]</scope>
    <source>
        <strain evidence="2">Daus_M_001</strain>
        <tissue evidence="2">Leg muscle</tissue>
    </source>
</reference>
<sequence length="200" mass="22241">MLPFKTLYAQAIVNCLSSNPRRNVTNPQIARSFAEGYIRAATMGTPSNSFRETGLFPYSPGIFSLVDYMTHAQEGVQTEDAGVIQDIAERPSTSQEDGVMQGFPSRQAAKFGPQHVRTVLVMKPSTSTRRGCTLLVSGSPTKTKFCKHLCRKLTRSNLRPLPPPPPKKTKAARRELPDLKDSECSDDIIYVSNDLWNTFF</sequence>
<evidence type="ECO:0000313" key="2">
    <source>
        <dbReference type="EMBL" id="KAJ8866477.1"/>
    </source>
</evidence>
<organism evidence="2 3">
    <name type="scientific">Dryococelus australis</name>
    <dbReference type="NCBI Taxonomy" id="614101"/>
    <lineage>
        <taxon>Eukaryota</taxon>
        <taxon>Metazoa</taxon>
        <taxon>Ecdysozoa</taxon>
        <taxon>Arthropoda</taxon>
        <taxon>Hexapoda</taxon>
        <taxon>Insecta</taxon>
        <taxon>Pterygota</taxon>
        <taxon>Neoptera</taxon>
        <taxon>Polyneoptera</taxon>
        <taxon>Phasmatodea</taxon>
        <taxon>Verophasmatodea</taxon>
        <taxon>Anareolatae</taxon>
        <taxon>Phasmatidae</taxon>
        <taxon>Eurycanthinae</taxon>
        <taxon>Dryococelus</taxon>
    </lineage>
</organism>
<protein>
    <submittedName>
        <fullName evidence="2">Uncharacterized protein</fullName>
    </submittedName>
</protein>
<proteinExistence type="predicted"/>
<dbReference type="EMBL" id="JARBHB010000016">
    <property type="protein sequence ID" value="KAJ8866477.1"/>
    <property type="molecule type" value="Genomic_DNA"/>
</dbReference>
<evidence type="ECO:0000313" key="3">
    <source>
        <dbReference type="Proteomes" id="UP001159363"/>
    </source>
</evidence>
<accession>A0ABQ9G333</accession>
<feature type="region of interest" description="Disordered" evidence="1">
    <location>
        <begin position="156"/>
        <end position="175"/>
    </location>
</feature>
<evidence type="ECO:0000256" key="1">
    <source>
        <dbReference type="SAM" id="MobiDB-lite"/>
    </source>
</evidence>
<comment type="caution">
    <text evidence="2">The sequence shown here is derived from an EMBL/GenBank/DDBJ whole genome shotgun (WGS) entry which is preliminary data.</text>
</comment>
<gene>
    <name evidence="2" type="ORF">PR048_032320</name>
</gene>